<feature type="signal peptide" evidence="2">
    <location>
        <begin position="1"/>
        <end position="26"/>
    </location>
</feature>
<dbReference type="Pfam" id="PF00657">
    <property type="entry name" value="Lipase_GDSL"/>
    <property type="match status" value="1"/>
</dbReference>
<dbReference type="InterPro" id="IPR001087">
    <property type="entry name" value="GDSL"/>
</dbReference>
<gene>
    <name evidence="3" type="ORF">AB0E65_01630</name>
</gene>
<feature type="chain" id="PRO_5045689567" evidence="2">
    <location>
        <begin position="27"/>
        <end position="292"/>
    </location>
</feature>
<dbReference type="PROSITE" id="PS51257">
    <property type="entry name" value="PROKAR_LIPOPROTEIN"/>
    <property type="match status" value="1"/>
</dbReference>
<dbReference type="SUPFAM" id="SSF52266">
    <property type="entry name" value="SGNH hydrolase"/>
    <property type="match status" value="1"/>
</dbReference>
<evidence type="ECO:0000256" key="2">
    <source>
        <dbReference type="SAM" id="SignalP"/>
    </source>
</evidence>
<dbReference type="GO" id="GO:0016787">
    <property type="term" value="F:hydrolase activity"/>
    <property type="evidence" value="ECO:0007669"/>
    <property type="project" value="UniProtKB-KW"/>
</dbReference>
<name>A0ABV2YB26_9ACTN</name>
<proteinExistence type="predicted"/>
<organism evidence="3 4">
    <name type="scientific">Streptomyces fragilis</name>
    <dbReference type="NCBI Taxonomy" id="67301"/>
    <lineage>
        <taxon>Bacteria</taxon>
        <taxon>Bacillati</taxon>
        <taxon>Actinomycetota</taxon>
        <taxon>Actinomycetes</taxon>
        <taxon>Kitasatosporales</taxon>
        <taxon>Streptomycetaceae</taxon>
        <taxon>Streptomyces</taxon>
    </lineage>
</organism>
<evidence type="ECO:0000256" key="1">
    <source>
        <dbReference type="SAM" id="MobiDB-lite"/>
    </source>
</evidence>
<sequence length="292" mass="31380">MPTPCRVRPRRAGVAALALAALSASAACGGGEGAAAPPPKVSSSPSSWDRSPDSVAAVGDSITTGFDSCQVLSDCPSVSWSTGDSPEVRSLAARLLGDGASARARSWNFAETGARMSDLEGQMRLAAARRPELVTVLAGANDACRGSVKGMTPVETFREQFGAALRTLRRESPKTQVYVASIPDLKRLWEVGRGTSMAQEIWKLGICPTMLGEAEAMDRKAVERRKKVRERVEEYNEALAEVCARDRRCRTDGGAVYAYRFGARQLSRWDLFHPGVDGQARLADIAYRTVTA</sequence>
<dbReference type="EMBL" id="JBEZUR010000001">
    <property type="protein sequence ID" value="MEU3552931.1"/>
    <property type="molecule type" value="Genomic_DNA"/>
</dbReference>
<evidence type="ECO:0000313" key="3">
    <source>
        <dbReference type="EMBL" id="MEU3552931.1"/>
    </source>
</evidence>
<reference evidence="3 4" key="1">
    <citation type="submission" date="2024-06" db="EMBL/GenBank/DDBJ databases">
        <title>The Natural Products Discovery Center: Release of the First 8490 Sequenced Strains for Exploring Actinobacteria Biosynthetic Diversity.</title>
        <authorList>
            <person name="Kalkreuter E."/>
            <person name="Kautsar S.A."/>
            <person name="Yang D."/>
            <person name="Bader C.D."/>
            <person name="Teijaro C.N."/>
            <person name="Fluegel L."/>
            <person name="Davis C.M."/>
            <person name="Simpson J.R."/>
            <person name="Lauterbach L."/>
            <person name="Steele A.D."/>
            <person name="Gui C."/>
            <person name="Meng S."/>
            <person name="Li G."/>
            <person name="Viehrig K."/>
            <person name="Ye F."/>
            <person name="Su P."/>
            <person name="Kiefer A.F."/>
            <person name="Nichols A."/>
            <person name="Cepeda A.J."/>
            <person name="Yan W."/>
            <person name="Fan B."/>
            <person name="Jiang Y."/>
            <person name="Adhikari A."/>
            <person name="Zheng C.-J."/>
            <person name="Schuster L."/>
            <person name="Cowan T.M."/>
            <person name="Smanski M.J."/>
            <person name="Chevrette M.G."/>
            <person name="De Carvalho L.P.S."/>
            <person name="Shen B."/>
        </authorList>
    </citation>
    <scope>NUCLEOTIDE SEQUENCE [LARGE SCALE GENOMIC DNA]</scope>
    <source>
        <strain evidence="3 4">NPDC038104</strain>
    </source>
</reference>
<keyword evidence="2" id="KW-0732">Signal</keyword>
<dbReference type="InterPro" id="IPR038885">
    <property type="entry name" value="PLB1"/>
</dbReference>
<dbReference type="CDD" id="cd01832">
    <property type="entry name" value="SGNH_hydrolase_like_1"/>
    <property type="match status" value="1"/>
</dbReference>
<dbReference type="RefSeq" id="WP_108953590.1">
    <property type="nucleotide sequence ID" value="NZ_BEVZ01000003.1"/>
</dbReference>
<dbReference type="PANTHER" id="PTHR21325">
    <property type="entry name" value="PHOSPHOLIPASE B, PLB1"/>
    <property type="match status" value="1"/>
</dbReference>
<dbReference type="Gene3D" id="3.40.50.1110">
    <property type="entry name" value="SGNH hydrolase"/>
    <property type="match status" value="1"/>
</dbReference>
<feature type="compositionally biased region" description="Low complexity" evidence="1">
    <location>
        <begin position="41"/>
        <end position="54"/>
    </location>
</feature>
<accession>A0ABV2YB26</accession>
<dbReference type="EC" id="3.1.-.-" evidence="3"/>
<feature type="region of interest" description="Disordered" evidence="1">
    <location>
        <begin position="28"/>
        <end position="54"/>
    </location>
</feature>
<keyword evidence="4" id="KW-1185">Reference proteome</keyword>
<evidence type="ECO:0000313" key="4">
    <source>
        <dbReference type="Proteomes" id="UP001550850"/>
    </source>
</evidence>
<dbReference type="Proteomes" id="UP001550850">
    <property type="component" value="Unassembled WGS sequence"/>
</dbReference>
<dbReference type="PANTHER" id="PTHR21325:SF31">
    <property type="entry name" value="GH22081P-RELATED"/>
    <property type="match status" value="1"/>
</dbReference>
<dbReference type="InterPro" id="IPR036514">
    <property type="entry name" value="SGNH_hydro_sf"/>
</dbReference>
<protein>
    <submittedName>
        <fullName evidence="3">SGNH/GDSL hydrolase family protein</fullName>
        <ecNumber evidence="3">3.1.-.-</ecNumber>
    </submittedName>
</protein>
<keyword evidence="3" id="KW-0378">Hydrolase</keyword>
<comment type="caution">
    <text evidence="3">The sequence shown here is derived from an EMBL/GenBank/DDBJ whole genome shotgun (WGS) entry which is preliminary data.</text>
</comment>